<dbReference type="SUPFAM" id="SSF53474">
    <property type="entry name" value="alpha/beta-Hydrolases"/>
    <property type="match status" value="1"/>
</dbReference>
<keyword evidence="2" id="KW-1133">Transmembrane helix</keyword>
<dbReference type="Gene3D" id="3.40.50.1820">
    <property type="entry name" value="alpha/beta hydrolase"/>
    <property type="match status" value="1"/>
</dbReference>
<feature type="transmembrane region" description="Helical" evidence="2">
    <location>
        <begin position="158"/>
        <end position="181"/>
    </location>
</feature>
<comment type="similarity">
    <text evidence="1">Belongs to the 'GDXG' lipolytic enzyme family.</text>
</comment>
<dbReference type="Proteomes" id="UP000245207">
    <property type="component" value="Unassembled WGS sequence"/>
</dbReference>
<keyword evidence="2" id="KW-0812">Transmembrane</keyword>
<proteinExistence type="inferred from homology"/>
<dbReference type="OrthoDB" id="408631at2759"/>
<accession>A0A2U1KXD6</accession>
<name>A0A2U1KXD6_ARTAN</name>
<evidence type="ECO:0000313" key="5">
    <source>
        <dbReference type="Proteomes" id="UP000245207"/>
    </source>
</evidence>
<dbReference type="Pfam" id="PF07859">
    <property type="entry name" value="Abhydrolase_3"/>
    <property type="match status" value="1"/>
</dbReference>
<reference evidence="4 5" key="1">
    <citation type="journal article" date="2018" name="Mol. Plant">
        <title>The genome of Artemisia annua provides insight into the evolution of Asteraceae family and artemisinin biosynthesis.</title>
        <authorList>
            <person name="Shen Q."/>
            <person name="Zhang L."/>
            <person name="Liao Z."/>
            <person name="Wang S."/>
            <person name="Yan T."/>
            <person name="Shi P."/>
            <person name="Liu M."/>
            <person name="Fu X."/>
            <person name="Pan Q."/>
            <person name="Wang Y."/>
            <person name="Lv Z."/>
            <person name="Lu X."/>
            <person name="Zhang F."/>
            <person name="Jiang W."/>
            <person name="Ma Y."/>
            <person name="Chen M."/>
            <person name="Hao X."/>
            <person name="Li L."/>
            <person name="Tang Y."/>
            <person name="Lv G."/>
            <person name="Zhou Y."/>
            <person name="Sun X."/>
            <person name="Brodelius P.E."/>
            <person name="Rose J.K.C."/>
            <person name="Tang K."/>
        </authorList>
    </citation>
    <scope>NUCLEOTIDE SEQUENCE [LARGE SCALE GENOMIC DNA]</scope>
    <source>
        <strain evidence="5">cv. Huhao1</strain>
        <tissue evidence="4">Leaf</tissue>
    </source>
</reference>
<keyword evidence="4" id="KW-0378">Hydrolase</keyword>
<evidence type="ECO:0000256" key="2">
    <source>
        <dbReference type="SAM" id="Phobius"/>
    </source>
</evidence>
<gene>
    <name evidence="4" type="ORF">CTI12_AA553100</name>
</gene>
<dbReference type="InterPro" id="IPR013094">
    <property type="entry name" value="AB_hydrolase_3"/>
</dbReference>
<keyword evidence="5" id="KW-1185">Reference proteome</keyword>
<dbReference type="GO" id="GO:0016787">
    <property type="term" value="F:hydrolase activity"/>
    <property type="evidence" value="ECO:0007669"/>
    <property type="project" value="UniProtKB-KW"/>
</dbReference>
<evidence type="ECO:0000259" key="3">
    <source>
        <dbReference type="Pfam" id="PF07859"/>
    </source>
</evidence>
<dbReference type="PANTHER" id="PTHR23024:SF479">
    <property type="entry name" value="CARBOXYLESTERASE 2-RELATED"/>
    <property type="match status" value="1"/>
</dbReference>
<comment type="caution">
    <text evidence="4">The sequence shown here is derived from an EMBL/GenBank/DDBJ whole genome shotgun (WGS) entry which is preliminary data.</text>
</comment>
<dbReference type="STRING" id="35608.A0A2U1KXD6"/>
<evidence type="ECO:0000256" key="1">
    <source>
        <dbReference type="ARBA" id="ARBA00010515"/>
    </source>
</evidence>
<dbReference type="PANTHER" id="PTHR23024">
    <property type="entry name" value="ARYLACETAMIDE DEACETYLASE"/>
    <property type="match status" value="1"/>
</dbReference>
<evidence type="ECO:0000313" key="4">
    <source>
        <dbReference type="EMBL" id="PWA41421.1"/>
    </source>
</evidence>
<dbReference type="AlphaFoldDB" id="A0A2U1KXD6"/>
<dbReference type="EMBL" id="PKPP01013087">
    <property type="protein sequence ID" value="PWA41421.1"/>
    <property type="molecule type" value="Genomic_DNA"/>
</dbReference>
<feature type="domain" description="Alpha/beta hydrolase fold-3" evidence="3">
    <location>
        <begin position="5"/>
        <end position="119"/>
    </location>
</feature>
<keyword evidence="2" id="KW-0472">Membrane</keyword>
<protein>
    <submittedName>
        <fullName evidence="4">Alpha/beta hydrolase fold-3</fullName>
    </submittedName>
</protein>
<dbReference type="InterPro" id="IPR029058">
    <property type="entry name" value="AB_hydrolase_fold"/>
</dbReference>
<feature type="transmembrane region" description="Helical" evidence="2">
    <location>
        <begin position="193"/>
        <end position="209"/>
    </location>
</feature>
<organism evidence="4 5">
    <name type="scientific">Artemisia annua</name>
    <name type="common">Sweet wormwood</name>
    <dbReference type="NCBI Taxonomy" id="35608"/>
    <lineage>
        <taxon>Eukaryota</taxon>
        <taxon>Viridiplantae</taxon>
        <taxon>Streptophyta</taxon>
        <taxon>Embryophyta</taxon>
        <taxon>Tracheophyta</taxon>
        <taxon>Spermatophyta</taxon>
        <taxon>Magnoliopsida</taxon>
        <taxon>eudicotyledons</taxon>
        <taxon>Gunneridae</taxon>
        <taxon>Pentapetalae</taxon>
        <taxon>asterids</taxon>
        <taxon>campanulids</taxon>
        <taxon>Asterales</taxon>
        <taxon>Asteraceae</taxon>
        <taxon>Asteroideae</taxon>
        <taxon>Anthemideae</taxon>
        <taxon>Artemisiinae</taxon>
        <taxon>Artemisia</taxon>
    </lineage>
</organism>
<dbReference type="InterPro" id="IPR050466">
    <property type="entry name" value="Carboxylest/Gibb_receptor"/>
</dbReference>
<sequence>MDQTENKDHANLYRVFIVGDSAGANIAHNLAVRSGCEPVRPGLNIVFMVLVHPYFEFDRPGKLWTYICPGSSGINDPRSNPGAEPGLLEKIVCGKVLVCIAEDDWLKSIGVKYYAILKNSNWNGDDPGDEEKDGSASLNTTVMVSLPLRLEYRKRSGVIANESIFACKIVLLCFFPLQDFISDHNRWERPEEIVWFVFWLRMLFWIIIVETKDMYTLRSIYEVARTQLRSHLAKETSWSIGAKIII</sequence>